<dbReference type="PANTHER" id="PTHR30560">
    <property type="entry name" value="TRIGGER FACTOR CHAPERONE AND PEPTIDYL-PROLYL CIS/TRANS ISOMERASE"/>
    <property type="match status" value="1"/>
</dbReference>
<dbReference type="GO" id="GO:0043022">
    <property type="term" value="F:ribosome binding"/>
    <property type="evidence" value="ECO:0007669"/>
    <property type="project" value="TreeGrafter"/>
</dbReference>
<comment type="domain">
    <text evidence="9">Consists of 3 domains; the N-terminus binds the ribosome, the middle domain has PPIase activity, while the C-terminus has intrinsic chaperone activity on its own.</text>
</comment>
<dbReference type="OrthoDB" id="9767721at2"/>
<dbReference type="Proteomes" id="UP000315003">
    <property type="component" value="Chromosome"/>
</dbReference>
<comment type="subcellular location">
    <subcellularLocation>
        <location evidence="9">Cytoplasm</location>
    </subcellularLocation>
    <text evidence="9">About half TF is bound to the ribosome near the polypeptide exit tunnel while the other half is free in the cytoplasm.</text>
</comment>
<proteinExistence type="inferred from homology"/>
<protein>
    <recommendedName>
        <fullName evidence="4 9">Trigger factor</fullName>
        <shortName evidence="9">TF</shortName>
        <ecNumber evidence="3 9">5.2.1.8</ecNumber>
    </recommendedName>
    <alternativeName>
        <fullName evidence="8 9">PPIase</fullName>
    </alternativeName>
</protein>
<evidence type="ECO:0000256" key="5">
    <source>
        <dbReference type="ARBA" id="ARBA00023110"/>
    </source>
</evidence>
<dbReference type="GO" id="GO:0015031">
    <property type="term" value="P:protein transport"/>
    <property type="evidence" value="ECO:0007669"/>
    <property type="project" value="UniProtKB-UniRule"/>
</dbReference>
<evidence type="ECO:0000313" key="14">
    <source>
        <dbReference type="Proteomes" id="UP000315003"/>
    </source>
</evidence>
<dbReference type="Gene3D" id="3.10.50.40">
    <property type="match status" value="1"/>
</dbReference>
<dbReference type="AlphaFoldDB" id="A0A517SRI9"/>
<evidence type="ECO:0000256" key="7">
    <source>
        <dbReference type="ARBA" id="ARBA00023235"/>
    </source>
</evidence>
<evidence type="ECO:0000256" key="4">
    <source>
        <dbReference type="ARBA" id="ARBA00016902"/>
    </source>
</evidence>
<keyword evidence="9" id="KW-0131">Cell cycle</keyword>
<gene>
    <name evidence="9 13" type="primary">tig</name>
    <name evidence="13" type="ORF">SV7mr_12440</name>
</gene>
<keyword evidence="9" id="KW-0132">Cell division</keyword>
<evidence type="ECO:0000256" key="2">
    <source>
        <dbReference type="ARBA" id="ARBA00005464"/>
    </source>
</evidence>
<evidence type="ECO:0000259" key="11">
    <source>
        <dbReference type="Pfam" id="PF05697"/>
    </source>
</evidence>
<dbReference type="InterPro" id="IPR005215">
    <property type="entry name" value="Trig_fac"/>
</dbReference>
<evidence type="ECO:0000256" key="6">
    <source>
        <dbReference type="ARBA" id="ARBA00023186"/>
    </source>
</evidence>
<dbReference type="GO" id="GO:0043335">
    <property type="term" value="P:protein unfolding"/>
    <property type="evidence" value="ECO:0007669"/>
    <property type="project" value="TreeGrafter"/>
</dbReference>
<comment type="similarity">
    <text evidence="2 9">Belongs to the FKBP-type PPIase family. Tig subfamily.</text>
</comment>
<dbReference type="InterPro" id="IPR008880">
    <property type="entry name" value="Trigger_fac_C"/>
</dbReference>
<dbReference type="EC" id="5.2.1.8" evidence="3 9"/>
<name>A0A517SRI9_9BACT</name>
<evidence type="ECO:0000259" key="12">
    <source>
        <dbReference type="Pfam" id="PF05698"/>
    </source>
</evidence>
<sequence>MSSSIETSENTEQTPLQLDVQVQSPEACVREVVVTVPESEVKRYLKEAYDKLVPDAQVPGFRDGRAPRRLVEKQFKDRVAEQVKGQLLMDSLASVTDSEEFSAISEPDFDYNSIPEPGEGAFVFQFKIEVRPEFDTPNWKGMKLEKPVEEITDEKVDEALLRIFRDRLSFQATDDPAALGDRLTVNFTFTQDGKEVGQIEEEQVTLAEALSFADGNCKEFGEKVVGAKEGDDIQVSVELFQEDSEEDAQVVDVNVHVVEVAKLEDLDLTDEVLDELGGFEAEDELKSFIRNSLERQADYRTQQAVRQSVANLLSESVSFDLPSGLVQSQTQRELNRKSLELQRSGFPVDSINSFLNSMRQNVRATTESALREHFILEQIAEDEKVDAEPADYDSEIELIAEQSGESARRVRARLEKTGQMDSLRNQIVERKVIDLVVENGEVTETEAAVEEGQDPNALFAIPQSILKANEESDIPEAKYEDNKPVGADAKTGE</sequence>
<keyword evidence="5 9" id="KW-0697">Rotamase</keyword>
<evidence type="ECO:0000256" key="1">
    <source>
        <dbReference type="ARBA" id="ARBA00000971"/>
    </source>
</evidence>
<dbReference type="PANTHER" id="PTHR30560:SF3">
    <property type="entry name" value="TRIGGER FACTOR-LIKE PROTEIN TIG, CHLOROPLASTIC"/>
    <property type="match status" value="1"/>
</dbReference>
<dbReference type="EMBL" id="CP036272">
    <property type="protein sequence ID" value="QDT58745.1"/>
    <property type="molecule type" value="Genomic_DNA"/>
</dbReference>
<dbReference type="Gene3D" id="1.10.3120.10">
    <property type="entry name" value="Trigger factor, C-terminal domain"/>
    <property type="match status" value="1"/>
</dbReference>
<dbReference type="GO" id="GO:0044183">
    <property type="term" value="F:protein folding chaperone"/>
    <property type="evidence" value="ECO:0007669"/>
    <property type="project" value="TreeGrafter"/>
</dbReference>
<dbReference type="InterPro" id="IPR046357">
    <property type="entry name" value="PPIase_dom_sf"/>
</dbReference>
<dbReference type="InterPro" id="IPR037041">
    <property type="entry name" value="Trigger_fac_C_sf"/>
</dbReference>
<feature type="domain" description="Trigger factor C-terminal" evidence="12">
    <location>
        <begin position="283"/>
        <end position="438"/>
    </location>
</feature>
<comment type="catalytic activity">
    <reaction evidence="1 9">
        <text>[protein]-peptidylproline (omega=180) = [protein]-peptidylproline (omega=0)</text>
        <dbReference type="Rhea" id="RHEA:16237"/>
        <dbReference type="Rhea" id="RHEA-COMP:10747"/>
        <dbReference type="Rhea" id="RHEA-COMP:10748"/>
        <dbReference type="ChEBI" id="CHEBI:83833"/>
        <dbReference type="ChEBI" id="CHEBI:83834"/>
        <dbReference type="EC" id="5.2.1.8"/>
    </reaction>
</comment>
<keyword evidence="14" id="KW-1185">Reference proteome</keyword>
<keyword evidence="6 9" id="KW-0143">Chaperone</keyword>
<dbReference type="SUPFAM" id="SSF54534">
    <property type="entry name" value="FKBP-like"/>
    <property type="match status" value="1"/>
</dbReference>
<dbReference type="Pfam" id="PF05697">
    <property type="entry name" value="Trigger_N"/>
    <property type="match status" value="1"/>
</dbReference>
<dbReference type="Pfam" id="PF05698">
    <property type="entry name" value="Trigger_C"/>
    <property type="match status" value="1"/>
</dbReference>
<evidence type="ECO:0000256" key="8">
    <source>
        <dbReference type="ARBA" id="ARBA00029986"/>
    </source>
</evidence>
<dbReference type="HAMAP" id="MF_00303">
    <property type="entry name" value="Trigger_factor_Tig"/>
    <property type="match status" value="1"/>
</dbReference>
<evidence type="ECO:0000256" key="9">
    <source>
        <dbReference type="HAMAP-Rule" id="MF_00303"/>
    </source>
</evidence>
<dbReference type="NCBIfam" id="TIGR00115">
    <property type="entry name" value="tig"/>
    <property type="match status" value="1"/>
</dbReference>
<dbReference type="SUPFAM" id="SSF102735">
    <property type="entry name" value="Trigger factor ribosome-binding domain"/>
    <property type="match status" value="1"/>
</dbReference>
<dbReference type="GO" id="GO:0003755">
    <property type="term" value="F:peptidyl-prolyl cis-trans isomerase activity"/>
    <property type="evidence" value="ECO:0007669"/>
    <property type="project" value="UniProtKB-UniRule"/>
</dbReference>
<dbReference type="InterPro" id="IPR008881">
    <property type="entry name" value="Trigger_fac_ribosome-bd_bac"/>
</dbReference>
<evidence type="ECO:0000313" key="13">
    <source>
        <dbReference type="EMBL" id="QDT58745.1"/>
    </source>
</evidence>
<dbReference type="RefSeq" id="WP_145270113.1">
    <property type="nucleotide sequence ID" value="NZ_CP036272.1"/>
</dbReference>
<evidence type="ECO:0000256" key="3">
    <source>
        <dbReference type="ARBA" id="ARBA00013194"/>
    </source>
</evidence>
<evidence type="ECO:0000256" key="10">
    <source>
        <dbReference type="SAM" id="MobiDB-lite"/>
    </source>
</evidence>
<dbReference type="PIRSF" id="PIRSF003095">
    <property type="entry name" value="Trigger_factor"/>
    <property type="match status" value="1"/>
</dbReference>
<comment type="function">
    <text evidence="9">Involved in protein export. Acts as a chaperone by maintaining the newly synthesized protein in an open conformation. Functions as a peptidyl-prolyl cis-trans isomerase.</text>
</comment>
<dbReference type="Gene3D" id="3.30.70.1050">
    <property type="entry name" value="Trigger factor ribosome-binding domain"/>
    <property type="match status" value="1"/>
</dbReference>
<reference evidence="13 14" key="1">
    <citation type="submission" date="2019-02" db="EMBL/GenBank/DDBJ databases">
        <title>Deep-cultivation of Planctomycetes and their phenomic and genomic characterization uncovers novel biology.</title>
        <authorList>
            <person name="Wiegand S."/>
            <person name="Jogler M."/>
            <person name="Boedeker C."/>
            <person name="Pinto D."/>
            <person name="Vollmers J."/>
            <person name="Rivas-Marin E."/>
            <person name="Kohn T."/>
            <person name="Peeters S.H."/>
            <person name="Heuer A."/>
            <person name="Rast P."/>
            <person name="Oberbeckmann S."/>
            <person name="Bunk B."/>
            <person name="Jeske O."/>
            <person name="Meyerdierks A."/>
            <person name="Storesund J.E."/>
            <person name="Kallscheuer N."/>
            <person name="Luecker S."/>
            <person name="Lage O.M."/>
            <person name="Pohl T."/>
            <person name="Merkel B.J."/>
            <person name="Hornburger P."/>
            <person name="Mueller R.-W."/>
            <person name="Bruemmer F."/>
            <person name="Labrenz M."/>
            <person name="Spormann A.M."/>
            <person name="Op den Camp H."/>
            <person name="Overmann J."/>
            <person name="Amann R."/>
            <person name="Jetten M.S.M."/>
            <person name="Mascher T."/>
            <person name="Medema M.H."/>
            <person name="Devos D.P."/>
            <person name="Kaster A.-K."/>
            <person name="Ovreas L."/>
            <person name="Rohde M."/>
            <person name="Galperin M.Y."/>
            <person name="Jogler C."/>
        </authorList>
    </citation>
    <scope>NUCLEOTIDE SEQUENCE [LARGE SCALE GENOMIC DNA]</scope>
    <source>
        <strain evidence="13 14">SV_7m_r</strain>
    </source>
</reference>
<feature type="region of interest" description="Disordered" evidence="10">
    <location>
        <begin position="469"/>
        <end position="493"/>
    </location>
</feature>
<dbReference type="SUPFAM" id="SSF109998">
    <property type="entry name" value="Triger factor/SurA peptide-binding domain-like"/>
    <property type="match status" value="1"/>
</dbReference>
<accession>A0A517SRI9</accession>
<dbReference type="InterPro" id="IPR036611">
    <property type="entry name" value="Trigger_fac_ribosome-bd_sf"/>
</dbReference>
<organism evidence="13 14">
    <name type="scientific">Stieleria bergensis</name>
    <dbReference type="NCBI Taxonomy" id="2528025"/>
    <lineage>
        <taxon>Bacteria</taxon>
        <taxon>Pseudomonadati</taxon>
        <taxon>Planctomycetota</taxon>
        <taxon>Planctomycetia</taxon>
        <taxon>Pirellulales</taxon>
        <taxon>Pirellulaceae</taxon>
        <taxon>Stieleria</taxon>
    </lineage>
</organism>
<feature type="domain" description="Trigger factor ribosome-binding bacterial" evidence="11">
    <location>
        <begin position="20"/>
        <end position="161"/>
    </location>
</feature>
<dbReference type="GO" id="GO:0051301">
    <property type="term" value="P:cell division"/>
    <property type="evidence" value="ECO:0007669"/>
    <property type="project" value="UniProtKB-KW"/>
</dbReference>
<keyword evidence="7 9" id="KW-0413">Isomerase</keyword>
<keyword evidence="9" id="KW-0963">Cytoplasm</keyword>
<dbReference type="InterPro" id="IPR027304">
    <property type="entry name" value="Trigger_fact/SurA_dom_sf"/>
</dbReference>
<dbReference type="GO" id="GO:0005737">
    <property type="term" value="C:cytoplasm"/>
    <property type="evidence" value="ECO:0007669"/>
    <property type="project" value="UniProtKB-SubCell"/>
</dbReference>
<dbReference type="GO" id="GO:0051083">
    <property type="term" value="P:'de novo' cotranslational protein folding"/>
    <property type="evidence" value="ECO:0007669"/>
    <property type="project" value="TreeGrafter"/>
</dbReference>